<dbReference type="InterPro" id="IPR001104">
    <property type="entry name" value="3-oxo-5_a-steroid_4-DH_C"/>
</dbReference>
<comment type="subcellular location">
    <subcellularLocation>
        <location evidence="1">Endomembrane system</location>
        <topology evidence="1">Multi-pass membrane protein</topology>
    </subcellularLocation>
    <subcellularLocation>
        <location evidence="5">Endoplasmic reticulum membrane</location>
    </subcellularLocation>
</comment>
<evidence type="ECO:0000256" key="3">
    <source>
        <dbReference type="ARBA" id="ARBA00022989"/>
    </source>
</evidence>
<feature type="transmembrane region" description="Helical" evidence="5">
    <location>
        <begin position="60"/>
        <end position="81"/>
    </location>
</feature>
<keyword evidence="5" id="KW-0521">NADP</keyword>
<dbReference type="HOGENOM" id="CLU_044409_0_1_1"/>
<dbReference type="UniPathway" id="UPA00378"/>
<keyword evidence="3 5" id="KW-1133">Transmembrane helix</keyword>
<keyword evidence="2 5" id="KW-0812">Transmembrane</keyword>
<comment type="function">
    <text evidence="5">Plays a key role in early steps of protein N-linked glycosylation by being involved in the conversion of polyprenol into dolichol. Acts as a polyprenal reductase that mediates the reduction of polyprenal into dolichal in a NADP-dependent mechanism. Dolichols are required for the synthesis of dolichol-linked monosaccharides and the oligosaccharide precursor used for N-glycosylation.</text>
</comment>
<evidence type="ECO:0000256" key="5">
    <source>
        <dbReference type="RuleBase" id="RU367081"/>
    </source>
</evidence>
<dbReference type="GO" id="GO:0016095">
    <property type="term" value="P:polyprenol catabolic process"/>
    <property type="evidence" value="ECO:0007669"/>
    <property type="project" value="UniProtKB-UniRule"/>
</dbReference>
<dbReference type="AlphaFoldDB" id="M7NP35"/>
<dbReference type="EC" id="1.3.1.94" evidence="5"/>
<reference evidence="8" key="1">
    <citation type="journal article" date="2016" name="Nat. Commun.">
        <title>Genome analysis of three Pneumocystis species reveals adaptation mechanisms to life exclusively in mammalian hosts.</title>
        <authorList>
            <person name="Ma L."/>
            <person name="Chen Z."/>
            <person name="Huang D.W."/>
            <person name="Kutty G."/>
            <person name="Ishihara M."/>
            <person name="Wang H."/>
            <person name="Abouelleil A."/>
            <person name="Bishop L."/>
            <person name="Davey E."/>
            <person name="Deng R."/>
            <person name="Deng X."/>
            <person name="Fan L."/>
            <person name="Fantoni G."/>
            <person name="Fitzgerald M."/>
            <person name="Gogineni E."/>
            <person name="Goldberg J.M."/>
            <person name="Handley G."/>
            <person name="Hu X."/>
            <person name="Huber C."/>
            <person name="Jiao X."/>
            <person name="Jones K."/>
            <person name="Levin J.Z."/>
            <person name="Liu Y."/>
            <person name="Macdonald P."/>
            <person name="Melnikov A."/>
            <person name="Raley C."/>
            <person name="Sassi M."/>
            <person name="Sherman B.T."/>
            <person name="Song X."/>
            <person name="Sykes S."/>
            <person name="Tran B."/>
            <person name="Walsh L."/>
            <person name="Xia Y."/>
            <person name="Yang J."/>
            <person name="Young S."/>
            <person name="Zeng Q."/>
            <person name="Zheng X."/>
            <person name="Stephens R."/>
            <person name="Nusbaum C."/>
            <person name="Birren B.W."/>
            <person name="Azadi P."/>
            <person name="Lempicki R.A."/>
            <person name="Cuomo C.A."/>
            <person name="Kovacs J.A."/>
        </authorList>
    </citation>
    <scope>NUCLEOTIDE SEQUENCE [LARGE SCALE GENOMIC DNA]</scope>
    <source>
        <strain evidence="8">B123</strain>
    </source>
</reference>
<feature type="transmembrane region" description="Helical" evidence="5">
    <location>
        <begin position="136"/>
        <end position="155"/>
    </location>
</feature>
<sequence length="288" mass="34217">MYDAVVFCRMYFAFLITGLLTVRIIPSTRRWLCYGKTLDAINYKGKSRWSIFYLMVPKKWFIHFYIISILSTCFWTVELYFCRFYNKCDWIVYLSDDKTQSLCEVYICLLFIGLHGIRRFYECFVIQKYSDSQMWIGHYLLGLTYYLFCNISMWCEGGGNLQNLVFDFRHISSIRIFFSILFYSFFSWMQHSSHITLSKLRILPNSPKYSLPTSGCFKYLICPHYTAEIGIYFSLVVLTRAQNKTILLIFIWVILVLTISASQTYAWRLKTFGMNASHSPWIIFPGIY</sequence>
<dbReference type="STRING" id="1069680.M7NP35"/>
<comment type="caution">
    <text evidence="7">The sequence shown here is derived from an EMBL/GenBank/DDBJ whole genome shotgun (WGS) entry which is preliminary data.</text>
</comment>
<feature type="transmembrane region" description="Helical" evidence="5">
    <location>
        <begin position="245"/>
        <end position="267"/>
    </location>
</feature>
<evidence type="ECO:0000259" key="6">
    <source>
        <dbReference type="Pfam" id="PF02544"/>
    </source>
</evidence>
<dbReference type="GO" id="GO:0160198">
    <property type="term" value="F:polyprenal reductase activity"/>
    <property type="evidence" value="ECO:0007669"/>
    <property type="project" value="UniProtKB-EC"/>
</dbReference>
<dbReference type="GO" id="GO:0006488">
    <property type="term" value="P:dolichol-linked oligosaccharide biosynthetic process"/>
    <property type="evidence" value="ECO:0007669"/>
    <property type="project" value="UniProtKB-UniRule"/>
</dbReference>
<gene>
    <name evidence="7" type="ORF">PNEG_01187</name>
</gene>
<keyword evidence="4 5" id="KW-0472">Membrane</keyword>
<dbReference type="OrthoDB" id="541710at2759"/>
<dbReference type="PROSITE" id="PS50244">
    <property type="entry name" value="S5A_REDUCTASE"/>
    <property type="match status" value="1"/>
</dbReference>
<evidence type="ECO:0000313" key="8">
    <source>
        <dbReference type="Proteomes" id="UP000011958"/>
    </source>
</evidence>
<dbReference type="EMBL" id="AFWA02000006">
    <property type="protein sequence ID" value="EMR10473.1"/>
    <property type="molecule type" value="Genomic_DNA"/>
</dbReference>
<dbReference type="VEuPathDB" id="FungiDB:PNEG_01187"/>
<dbReference type="Pfam" id="PF02544">
    <property type="entry name" value="Steroid_dh"/>
    <property type="match status" value="1"/>
</dbReference>
<keyword evidence="5" id="KW-0256">Endoplasmic reticulum</keyword>
<evidence type="ECO:0000256" key="1">
    <source>
        <dbReference type="ARBA" id="ARBA00004127"/>
    </source>
</evidence>
<feature type="transmembrane region" description="Helical" evidence="5">
    <location>
        <begin position="102"/>
        <end position="121"/>
    </location>
</feature>
<evidence type="ECO:0000256" key="4">
    <source>
        <dbReference type="ARBA" id="ARBA00023136"/>
    </source>
</evidence>
<accession>M7NP35</accession>
<dbReference type="Proteomes" id="UP000011958">
    <property type="component" value="Unassembled WGS sequence"/>
</dbReference>
<name>M7NP35_PNEMU</name>
<evidence type="ECO:0000313" key="7">
    <source>
        <dbReference type="EMBL" id="EMR10473.1"/>
    </source>
</evidence>
<feature type="transmembrane region" description="Helical" evidence="5">
    <location>
        <begin position="7"/>
        <end position="25"/>
    </location>
</feature>
<keyword evidence="5" id="KW-0560">Oxidoreductase</keyword>
<proteinExistence type="inferred from homology"/>
<protein>
    <recommendedName>
        <fullName evidence="5">Polyprenal reductase</fullName>
        <ecNumber evidence="5">1.3.1.94</ecNumber>
    </recommendedName>
</protein>
<dbReference type="InterPro" id="IPR039698">
    <property type="entry name" value="Dfg10/SRD5A3"/>
</dbReference>
<dbReference type="RefSeq" id="XP_007873103.1">
    <property type="nucleotide sequence ID" value="XM_007874912.1"/>
</dbReference>
<evidence type="ECO:0000256" key="2">
    <source>
        <dbReference type="ARBA" id="ARBA00022692"/>
    </source>
</evidence>
<feature type="transmembrane region" description="Helical" evidence="5">
    <location>
        <begin position="217"/>
        <end position="238"/>
    </location>
</feature>
<dbReference type="GO" id="GO:0003865">
    <property type="term" value="F:3-oxo-5-alpha-steroid 4-dehydrogenase activity"/>
    <property type="evidence" value="ECO:0007669"/>
    <property type="project" value="TreeGrafter"/>
</dbReference>
<organism evidence="7 8">
    <name type="scientific">Pneumocystis murina (strain B123)</name>
    <name type="common">Mouse pneumocystis pneumonia agent</name>
    <name type="synonym">Pneumocystis carinii f. sp. muris</name>
    <dbReference type="NCBI Taxonomy" id="1069680"/>
    <lineage>
        <taxon>Eukaryota</taxon>
        <taxon>Fungi</taxon>
        <taxon>Dikarya</taxon>
        <taxon>Ascomycota</taxon>
        <taxon>Taphrinomycotina</taxon>
        <taxon>Pneumocystomycetes</taxon>
        <taxon>Pneumocystaceae</taxon>
        <taxon>Pneumocystis</taxon>
    </lineage>
</organism>
<dbReference type="PANTHER" id="PTHR14624:SF0">
    <property type="entry name" value="POLYPRENOL REDUCTASE"/>
    <property type="match status" value="1"/>
</dbReference>
<dbReference type="GO" id="GO:0005789">
    <property type="term" value="C:endoplasmic reticulum membrane"/>
    <property type="evidence" value="ECO:0007669"/>
    <property type="project" value="UniProtKB-SubCell"/>
</dbReference>
<comment type="similarity">
    <text evidence="5">Belongs to the steroid 5-alpha reductase family. Polyprenal reductase subfamily.</text>
</comment>
<comment type="pathway">
    <text evidence="5">Protein modification; protein glycosylation.</text>
</comment>
<dbReference type="eggNOG" id="KOG1640">
    <property type="taxonomic scope" value="Eukaryota"/>
</dbReference>
<dbReference type="PANTHER" id="PTHR14624">
    <property type="entry name" value="DFG10 PROTEIN"/>
    <property type="match status" value="1"/>
</dbReference>
<keyword evidence="8" id="KW-1185">Reference proteome</keyword>
<comment type="catalytic activity">
    <reaction evidence="5">
        <text>a di-trans,poly-cis-dolichal + NADP(+) = a di-trans,poly-cis-polyprenal + NADPH + H(+)</text>
        <dbReference type="Rhea" id="RHEA:80727"/>
        <dbReference type="Rhea" id="RHEA-COMP:19536"/>
        <dbReference type="Rhea" id="RHEA-COMP:19537"/>
        <dbReference type="ChEBI" id="CHEBI:15378"/>
        <dbReference type="ChEBI" id="CHEBI:57783"/>
        <dbReference type="ChEBI" id="CHEBI:58349"/>
        <dbReference type="ChEBI" id="CHEBI:231623"/>
        <dbReference type="ChEBI" id="CHEBI:231637"/>
        <dbReference type="EC" id="1.3.1.94"/>
    </reaction>
    <physiologicalReaction direction="right-to-left" evidence="5">
        <dbReference type="Rhea" id="RHEA:80729"/>
    </physiologicalReaction>
</comment>
<feature type="transmembrane region" description="Helical" evidence="5">
    <location>
        <begin position="176"/>
        <end position="197"/>
    </location>
</feature>
<feature type="domain" description="3-oxo-5-alpha-steroid 4-dehydrogenase C-terminal" evidence="6">
    <location>
        <begin position="169"/>
        <end position="287"/>
    </location>
</feature>
<dbReference type="OMA" id="RFYETNF"/>
<dbReference type="GO" id="GO:0102389">
    <property type="term" value="F:polyprenol reductase activity"/>
    <property type="evidence" value="ECO:0007669"/>
    <property type="project" value="UniProtKB-UniRule"/>
</dbReference>
<dbReference type="GeneID" id="19894884"/>